<feature type="compositionally biased region" description="Basic and acidic residues" evidence="1">
    <location>
        <begin position="290"/>
        <end position="304"/>
    </location>
</feature>
<feature type="region of interest" description="Disordered" evidence="1">
    <location>
        <begin position="218"/>
        <end position="242"/>
    </location>
</feature>
<evidence type="ECO:0000256" key="1">
    <source>
        <dbReference type="SAM" id="MobiDB-lite"/>
    </source>
</evidence>
<gene>
    <name evidence="2" type="ORF">Cvel_20117</name>
</gene>
<feature type="region of interest" description="Disordered" evidence="1">
    <location>
        <begin position="95"/>
        <end position="116"/>
    </location>
</feature>
<feature type="region of interest" description="Disordered" evidence="1">
    <location>
        <begin position="289"/>
        <end position="328"/>
    </location>
</feature>
<dbReference type="EMBL" id="CDMZ01000864">
    <property type="protein sequence ID" value="CEM22886.1"/>
    <property type="molecule type" value="Genomic_DNA"/>
</dbReference>
<reference evidence="2" key="1">
    <citation type="submission" date="2014-11" db="EMBL/GenBank/DDBJ databases">
        <authorList>
            <person name="Otto D Thomas"/>
            <person name="Naeem Raeece"/>
        </authorList>
    </citation>
    <scope>NUCLEOTIDE SEQUENCE</scope>
</reference>
<protein>
    <submittedName>
        <fullName evidence="2">Uncharacterized protein</fullName>
    </submittedName>
</protein>
<accession>A0A0G4G473</accession>
<feature type="region of interest" description="Disordered" evidence="1">
    <location>
        <begin position="554"/>
        <end position="590"/>
    </location>
</feature>
<dbReference type="AlphaFoldDB" id="A0A0G4G473"/>
<evidence type="ECO:0000313" key="2">
    <source>
        <dbReference type="EMBL" id="CEM22886.1"/>
    </source>
</evidence>
<proteinExistence type="predicted"/>
<organism evidence="2">
    <name type="scientific">Chromera velia CCMP2878</name>
    <dbReference type="NCBI Taxonomy" id="1169474"/>
    <lineage>
        <taxon>Eukaryota</taxon>
        <taxon>Sar</taxon>
        <taxon>Alveolata</taxon>
        <taxon>Colpodellida</taxon>
        <taxon>Chromeraceae</taxon>
        <taxon>Chromera</taxon>
    </lineage>
</organism>
<dbReference type="VEuPathDB" id="CryptoDB:Cvel_20117"/>
<name>A0A0G4G473_9ALVE</name>
<sequence length="590" mass="62059">MRDAHYLPTKVRQYIEEHQLNERVNVVLNEVLKALPPDPWGAIGGKLYAHSDEIPEFEGLECVFEDEDTLTVNVVLNVRAARVVVHSLKLPRSDVRRAEAQSGEGGGETTPDDISKGELSQEAALINGVRSVVKQAGLESPDNLSRLICDALFWAASNGLAKNGLETALDAALAASASCLPSLTTKETLVFSFGLSRSAADKLVELPFVPSLSAVPVREQKEKTEGGEQNANAGLPPPPIPPREGGSFWPLLLADVMNFEAPSPLGNASLGLCVSAPTEVFWVTPTVDRPSSKEVKGGKKDDKAAAAAQPPPAEGEDPPKPPPPPPPLCTALFSSGRKLIAAAKEQVTAVLTADKKAGFPGMKVWLRAGVSSMQRTEAGAFAWDGAGTGKSEEELVEAIAEAIEAIPPHLRGGVLDVDVEGGAGDGFLVKALKEKFPDLSLVLKAPAPPKEGEEERPLLRPKDEALGVWVGGDCAASLARQSATLKGAGLRVVIDVSSTLSPQFPCTAMIPVGRSFVLAGRDKDSPGLLYVGSAVPSEDLCTAVDREIVRTVKSARQKSETSENQAQGPSAVETRGGGTPAVEVAPELQN</sequence>